<evidence type="ECO:0000256" key="3">
    <source>
        <dbReference type="ARBA" id="ARBA00022723"/>
    </source>
</evidence>
<reference evidence="7 8" key="1">
    <citation type="submission" date="2006-09" db="EMBL/GenBank/DDBJ databases">
        <authorList>
            <person name="Emerson D."/>
            <person name="Ferriera S."/>
            <person name="Johnson J."/>
            <person name="Kravitz S."/>
            <person name="Halpern A."/>
            <person name="Remington K."/>
            <person name="Beeson K."/>
            <person name="Tran B."/>
            <person name="Rogers Y.-H."/>
            <person name="Friedman R."/>
            <person name="Venter J.C."/>
        </authorList>
    </citation>
    <scope>NUCLEOTIDE SEQUENCE [LARGE SCALE GENOMIC DNA]</scope>
    <source>
        <strain evidence="7 8">PV-1</strain>
    </source>
</reference>
<gene>
    <name evidence="7" type="ORF">SPV1_13092</name>
</gene>
<dbReference type="Pfam" id="PF20628">
    <property type="entry name" value="Dyp_perox_C"/>
    <property type="match status" value="1"/>
</dbReference>
<dbReference type="Proteomes" id="UP000005297">
    <property type="component" value="Unassembled WGS sequence"/>
</dbReference>
<dbReference type="OrthoDB" id="3251355at2"/>
<dbReference type="AlphaFoldDB" id="Q0EXI1"/>
<keyword evidence="8" id="KW-1185">Reference proteome</keyword>
<dbReference type="RefSeq" id="WP_009850131.1">
    <property type="nucleotide sequence ID" value="NZ_DS022294.1"/>
</dbReference>
<evidence type="ECO:0000259" key="6">
    <source>
        <dbReference type="Pfam" id="PF20628"/>
    </source>
</evidence>
<comment type="caution">
    <text evidence="7">The sequence shown here is derived from an EMBL/GenBank/DDBJ whole genome shotgun (WGS) entry which is preliminary data.</text>
</comment>
<dbReference type="InParanoid" id="Q0EXI1"/>
<evidence type="ECO:0000256" key="1">
    <source>
        <dbReference type="ARBA" id="ARBA00001970"/>
    </source>
</evidence>
<dbReference type="GO" id="GO:0020037">
    <property type="term" value="F:heme binding"/>
    <property type="evidence" value="ECO:0007669"/>
    <property type="project" value="InterPro"/>
</dbReference>
<evidence type="ECO:0000313" key="7">
    <source>
        <dbReference type="EMBL" id="EAU53935.1"/>
    </source>
</evidence>
<dbReference type="InterPro" id="IPR011008">
    <property type="entry name" value="Dimeric_a/b-barrel"/>
</dbReference>
<accession>Q0EXI1</accession>
<dbReference type="PROSITE" id="PS51404">
    <property type="entry name" value="DYP_PEROXIDASE"/>
    <property type="match status" value="1"/>
</dbReference>
<keyword evidence="5" id="KW-0408">Iron</keyword>
<dbReference type="InterPro" id="IPR006314">
    <property type="entry name" value="Dyp_peroxidase"/>
</dbReference>
<dbReference type="GO" id="GO:0046872">
    <property type="term" value="F:metal ion binding"/>
    <property type="evidence" value="ECO:0007669"/>
    <property type="project" value="UniProtKB-KW"/>
</dbReference>
<dbReference type="eggNOG" id="COG2837">
    <property type="taxonomic scope" value="Bacteria"/>
</dbReference>
<keyword evidence="4" id="KW-0560">Oxidoreductase</keyword>
<evidence type="ECO:0000313" key="8">
    <source>
        <dbReference type="Proteomes" id="UP000005297"/>
    </source>
</evidence>
<dbReference type="NCBIfam" id="TIGR01413">
    <property type="entry name" value="Dyp_perox_fam"/>
    <property type="match status" value="1"/>
</dbReference>
<organism evidence="7 8">
    <name type="scientific">Mariprofundus ferrooxydans PV-1</name>
    <dbReference type="NCBI Taxonomy" id="314345"/>
    <lineage>
        <taxon>Bacteria</taxon>
        <taxon>Pseudomonadati</taxon>
        <taxon>Pseudomonadota</taxon>
        <taxon>Candidatius Mariprofundia</taxon>
        <taxon>Mariprofundales</taxon>
        <taxon>Mariprofundaceae</taxon>
        <taxon>Mariprofundus</taxon>
    </lineage>
</organism>
<protein>
    <submittedName>
        <fullName evidence="7">Dyp-type peroxidase</fullName>
    </submittedName>
</protein>
<comment type="cofactor">
    <cofactor evidence="1">
        <name>heme b</name>
        <dbReference type="ChEBI" id="CHEBI:60344"/>
    </cofactor>
</comment>
<dbReference type="PANTHER" id="PTHR30521:SF0">
    <property type="entry name" value="DYP-TYPE PEROXIDASE FAMILY PROTEIN"/>
    <property type="match status" value="1"/>
</dbReference>
<proteinExistence type="predicted"/>
<feature type="domain" description="Dyp-type peroxidase C-terminal" evidence="6">
    <location>
        <begin position="126"/>
        <end position="281"/>
    </location>
</feature>
<dbReference type="InterPro" id="IPR048328">
    <property type="entry name" value="Dyp_perox_C"/>
</dbReference>
<dbReference type="EMBL" id="AATS01000014">
    <property type="protein sequence ID" value="EAU53935.1"/>
    <property type="molecule type" value="Genomic_DNA"/>
</dbReference>
<dbReference type="SUPFAM" id="SSF54909">
    <property type="entry name" value="Dimeric alpha+beta barrel"/>
    <property type="match status" value="1"/>
</dbReference>
<dbReference type="STRING" id="314344.AL013_09920"/>
<sequence>MNKVQRGILADVPQVGRHLLFSIMPGGDLIPALESLREIADGEATVVGLGQSLVLALGHDVPDLRLFPPVAGAGFAVPSTPAALWCWLRGADRGELLHRARRIERILVPALQLDQSIDVFKYDIGRDLTGYEDGTENPVDGDAVEAAVMSSGKVGMDGSSFVAVQQWLHDLGRFDAMSATNQDYTIGRCRESNEEIADAPDSAHVKRTAQEDFTPEAFILRRSMPWSDGQRAGLVFVAFGKSFDAYEALLRRMVGADDGIVDSLFSFTTPITGSYFWCPPMYDGHLDLRAIGL</sequence>
<dbReference type="HOGENOM" id="CLU_044178_3_0_0"/>
<dbReference type="GO" id="GO:0005829">
    <property type="term" value="C:cytosol"/>
    <property type="evidence" value="ECO:0007669"/>
    <property type="project" value="TreeGrafter"/>
</dbReference>
<dbReference type="GO" id="GO:0004601">
    <property type="term" value="F:peroxidase activity"/>
    <property type="evidence" value="ECO:0007669"/>
    <property type="project" value="UniProtKB-KW"/>
</dbReference>
<evidence type="ECO:0000256" key="5">
    <source>
        <dbReference type="ARBA" id="ARBA00023004"/>
    </source>
</evidence>
<keyword evidence="3" id="KW-0479">Metal-binding</keyword>
<evidence type="ECO:0000256" key="2">
    <source>
        <dbReference type="ARBA" id="ARBA00022559"/>
    </source>
</evidence>
<evidence type="ECO:0000256" key="4">
    <source>
        <dbReference type="ARBA" id="ARBA00023002"/>
    </source>
</evidence>
<name>Q0EXI1_9PROT</name>
<keyword evidence="2 7" id="KW-0575">Peroxidase</keyword>
<dbReference type="FunCoup" id="Q0EXI1">
    <property type="interactions" value="10"/>
</dbReference>
<dbReference type="PANTHER" id="PTHR30521">
    <property type="entry name" value="DEFERROCHELATASE/PEROXIDASE"/>
    <property type="match status" value="1"/>
</dbReference>